<dbReference type="PANTHER" id="PTHR23511">
    <property type="entry name" value="SYNAPTIC VESICLE GLYCOPROTEIN 2"/>
    <property type="match status" value="1"/>
</dbReference>
<evidence type="ECO:0000256" key="3">
    <source>
        <dbReference type="ARBA" id="ARBA00022692"/>
    </source>
</evidence>
<evidence type="ECO:0000313" key="10">
    <source>
        <dbReference type="Proteomes" id="UP001596455"/>
    </source>
</evidence>
<dbReference type="PROSITE" id="PS00216">
    <property type="entry name" value="SUGAR_TRANSPORT_1"/>
    <property type="match status" value="1"/>
</dbReference>
<proteinExistence type="predicted"/>
<accession>A0ABW2Q817</accession>
<feature type="transmembrane region" description="Helical" evidence="7">
    <location>
        <begin position="84"/>
        <end position="104"/>
    </location>
</feature>
<keyword evidence="10" id="KW-1185">Reference proteome</keyword>
<reference evidence="10" key="1">
    <citation type="journal article" date="2019" name="Int. J. Syst. Evol. Microbiol.">
        <title>The Global Catalogue of Microorganisms (GCM) 10K type strain sequencing project: providing services to taxonomists for standard genome sequencing and annotation.</title>
        <authorList>
            <consortium name="The Broad Institute Genomics Platform"/>
            <consortium name="The Broad Institute Genome Sequencing Center for Infectious Disease"/>
            <person name="Wu L."/>
            <person name="Ma J."/>
        </authorList>
    </citation>
    <scope>NUCLEOTIDE SEQUENCE [LARGE SCALE GENOMIC DNA]</scope>
    <source>
        <strain evidence="10">JCM 1490</strain>
    </source>
</reference>
<dbReference type="EMBL" id="JBHTCQ010000002">
    <property type="protein sequence ID" value="MFC7405654.1"/>
    <property type="molecule type" value="Genomic_DNA"/>
</dbReference>
<feature type="region of interest" description="Disordered" evidence="6">
    <location>
        <begin position="441"/>
        <end position="466"/>
    </location>
</feature>
<evidence type="ECO:0000256" key="2">
    <source>
        <dbReference type="ARBA" id="ARBA00022448"/>
    </source>
</evidence>
<protein>
    <submittedName>
        <fullName evidence="9">MFS transporter</fullName>
    </submittedName>
</protein>
<feature type="transmembrane region" description="Helical" evidence="7">
    <location>
        <begin position="169"/>
        <end position="193"/>
    </location>
</feature>
<feature type="transmembrane region" description="Helical" evidence="7">
    <location>
        <begin position="254"/>
        <end position="279"/>
    </location>
</feature>
<feature type="transmembrane region" description="Helical" evidence="7">
    <location>
        <begin position="291"/>
        <end position="313"/>
    </location>
</feature>
<evidence type="ECO:0000256" key="7">
    <source>
        <dbReference type="SAM" id="Phobius"/>
    </source>
</evidence>
<dbReference type="PROSITE" id="PS50850">
    <property type="entry name" value="MFS"/>
    <property type="match status" value="1"/>
</dbReference>
<dbReference type="InterPro" id="IPR011701">
    <property type="entry name" value="MFS"/>
</dbReference>
<name>A0ABW2Q817_9MICO</name>
<feature type="transmembrane region" description="Helical" evidence="7">
    <location>
        <begin position="55"/>
        <end position="77"/>
    </location>
</feature>
<evidence type="ECO:0000256" key="6">
    <source>
        <dbReference type="SAM" id="MobiDB-lite"/>
    </source>
</evidence>
<evidence type="ECO:0000256" key="1">
    <source>
        <dbReference type="ARBA" id="ARBA00004651"/>
    </source>
</evidence>
<evidence type="ECO:0000259" key="8">
    <source>
        <dbReference type="PROSITE" id="PS50850"/>
    </source>
</evidence>
<feature type="transmembrane region" description="Helical" evidence="7">
    <location>
        <begin position="411"/>
        <end position="432"/>
    </location>
</feature>
<dbReference type="Proteomes" id="UP001596455">
    <property type="component" value="Unassembled WGS sequence"/>
</dbReference>
<feature type="transmembrane region" description="Helical" evidence="7">
    <location>
        <begin position="349"/>
        <end position="370"/>
    </location>
</feature>
<dbReference type="RefSeq" id="WP_382394289.1">
    <property type="nucleotide sequence ID" value="NZ_JBHTCQ010000002.1"/>
</dbReference>
<dbReference type="SUPFAM" id="SSF103473">
    <property type="entry name" value="MFS general substrate transporter"/>
    <property type="match status" value="1"/>
</dbReference>
<gene>
    <name evidence="9" type="ORF">ACFQQL_11090</name>
</gene>
<sequence length="466" mass="47459">MTLEARIRDGRMTGFQLMTVGICLLATLSDGYDIIAISLAGPALSEEWGIDPVRFGYLGSAAIAGMVVGAVGVAPFADRFGRRMLSVAGQALVTLGMALSWVAPGYELMLAGRFVAGVGIGTLTAVMGVLVAEYSTRRWHGFMMAMFSTGLGLGGFLGGLIGMRLIPAYGWQSLFGVGALINAVILVLCATLLPESIQFLASRRGAGGLARLNRLLARMGREPVTELAGEAWGAAAAERASTWQTARSMLSRGLVVVTVLLAVGYCLLNATLYVNIIWTPQLITGATGDDALGLTFGTLAPLGGAIGGLLYALVSFRVASHPLTVAALGLGVLGAGLLGLTLLTGDTALAVPLLMSVGFGAAIAGYYALIPAAYPTQIRSSAFGLHVGLGRLAAAFGPTATGYLVAAHWSASGIFLAIAAALAVGLVALVPLRGAVGRGTDDADDAAPAPSAVATTPGIPTERSTP</sequence>
<dbReference type="PANTHER" id="PTHR23511:SF34">
    <property type="entry name" value="SYNAPTIC VESICLE GLYCOPROTEIN 2"/>
    <property type="match status" value="1"/>
</dbReference>
<feature type="transmembrane region" description="Helical" evidence="7">
    <location>
        <begin position="144"/>
        <end position="163"/>
    </location>
</feature>
<dbReference type="InterPro" id="IPR036259">
    <property type="entry name" value="MFS_trans_sf"/>
</dbReference>
<dbReference type="InterPro" id="IPR020846">
    <property type="entry name" value="MFS_dom"/>
</dbReference>
<feature type="transmembrane region" description="Helical" evidence="7">
    <location>
        <begin position="110"/>
        <end position="132"/>
    </location>
</feature>
<comment type="subcellular location">
    <subcellularLocation>
        <location evidence="1">Cell membrane</location>
        <topology evidence="1">Multi-pass membrane protein</topology>
    </subcellularLocation>
</comment>
<dbReference type="Pfam" id="PF07690">
    <property type="entry name" value="MFS_1"/>
    <property type="match status" value="1"/>
</dbReference>
<feature type="compositionally biased region" description="Low complexity" evidence="6">
    <location>
        <begin position="446"/>
        <end position="458"/>
    </location>
</feature>
<evidence type="ECO:0000256" key="5">
    <source>
        <dbReference type="ARBA" id="ARBA00023136"/>
    </source>
</evidence>
<keyword evidence="2" id="KW-0813">Transport</keyword>
<dbReference type="InterPro" id="IPR005829">
    <property type="entry name" value="Sugar_transporter_CS"/>
</dbReference>
<feature type="domain" description="Major facilitator superfamily (MFS) profile" evidence="8">
    <location>
        <begin position="19"/>
        <end position="437"/>
    </location>
</feature>
<organism evidence="9 10">
    <name type="scientific">Georgenia alba</name>
    <dbReference type="NCBI Taxonomy" id="2233858"/>
    <lineage>
        <taxon>Bacteria</taxon>
        <taxon>Bacillati</taxon>
        <taxon>Actinomycetota</taxon>
        <taxon>Actinomycetes</taxon>
        <taxon>Micrococcales</taxon>
        <taxon>Bogoriellaceae</taxon>
        <taxon>Georgenia</taxon>
    </lineage>
</organism>
<comment type="caution">
    <text evidence="9">The sequence shown here is derived from an EMBL/GenBank/DDBJ whole genome shotgun (WGS) entry which is preliminary data.</text>
</comment>
<keyword evidence="4 7" id="KW-1133">Transmembrane helix</keyword>
<evidence type="ECO:0000313" key="9">
    <source>
        <dbReference type="EMBL" id="MFC7405654.1"/>
    </source>
</evidence>
<feature type="transmembrane region" description="Helical" evidence="7">
    <location>
        <begin position="325"/>
        <end position="343"/>
    </location>
</feature>
<dbReference type="Gene3D" id="1.20.1250.20">
    <property type="entry name" value="MFS general substrate transporter like domains"/>
    <property type="match status" value="1"/>
</dbReference>
<keyword evidence="5 7" id="KW-0472">Membrane</keyword>
<feature type="transmembrane region" description="Helical" evidence="7">
    <location>
        <begin position="382"/>
        <end position="405"/>
    </location>
</feature>
<keyword evidence="3 7" id="KW-0812">Transmembrane</keyword>
<evidence type="ECO:0000256" key="4">
    <source>
        <dbReference type="ARBA" id="ARBA00022989"/>
    </source>
</evidence>